<accession>A0A5A7TYU1</accession>
<reference evidence="1 2" key="1">
    <citation type="submission" date="2019-08" db="EMBL/GenBank/DDBJ databases">
        <title>Draft genome sequences of two oriental melons (Cucumis melo L. var makuwa).</title>
        <authorList>
            <person name="Kwon S.-Y."/>
        </authorList>
    </citation>
    <scope>NUCLEOTIDE SEQUENCE [LARGE SCALE GENOMIC DNA]</scope>
    <source>
        <strain evidence="2">cv. SW 3</strain>
        <tissue evidence="1">Leaf</tissue>
    </source>
</reference>
<protein>
    <submittedName>
        <fullName evidence="1">Gag/pol protein</fullName>
    </submittedName>
</protein>
<sequence length="77" mass="8996">MLVQYAMQNSKKDLLPFKSEVYFFKEQCPKTLQEIEDTRRIFYASTMGYIDSDIQANKDFRKSTLGSVFTLNWGAVI</sequence>
<dbReference type="Proteomes" id="UP000321393">
    <property type="component" value="Unassembled WGS sequence"/>
</dbReference>
<dbReference type="EMBL" id="SSTE01012402">
    <property type="protein sequence ID" value="KAA0048773.1"/>
    <property type="molecule type" value="Genomic_DNA"/>
</dbReference>
<evidence type="ECO:0000313" key="2">
    <source>
        <dbReference type="Proteomes" id="UP000321393"/>
    </source>
</evidence>
<gene>
    <name evidence="1" type="ORF">E6C27_scaffold43G00820</name>
</gene>
<name>A0A5A7TYU1_CUCMM</name>
<proteinExistence type="predicted"/>
<comment type="caution">
    <text evidence="1">The sequence shown here is derived from an EMBL/GenBank/DDBJ whole genome shotgun (WGS) entry which is preliminary data.</text>
</comment>
<organism evidence="1 2">
    <name type="scientific">Cucumis melo var. makuwa</name>
    <name type="common">Oriental melon</name>
    <dbReference type="NCBI Taxonomy" id="1194695"/>
    <lineage>
        <taxon>Eukaryota</taxon>
        <taxon>Viridiplantae</taxon>
        <taxon>Streptophyta</taxon>
        <taxon>Embryophyta</taxon>
        <taxon>Tracheophyta</taxon>
        <taxon>Spermatophyta</taxon>
        <taxon>Magnoliopsida</taxon>
        <taxon>eudicotyledons</taxon>
        <taxon>Gunneridae</taxon>
        <taxon>Pentapetalae</taxon>
        <taxon>rosids</taxon>
        <taxon>fabids</taxon>
        <taxon>Cucurbitales</taxon>
        <taxon>Cucurbitaceae</taxon>
        <taxon>Benincaseae</taxon>
        <taxon>Cucumis</taxon>
    </lineage>
</organism>
<dbReference type="OrthoDB" id="418757at2759"/>
<evidence type="ECO:0000313" key="1">
    <source>
        <dbReference type="EMBL" id="KAA0048773.1"/>
    </source>
</evidence>
<dbReference type="AlphaFoldDB" id="A0A5A7TYU1"/>